<dbReference type="NCBIfam" id="TIGR01845">
    <property type="entry name" value="outer_NodT"/>
    <property type="match status" value="1"/>
</dbReference>
<dbReference type="EMBL" id="CP149822">
    <property type="protein sequence ID" value="WZN43279.1"/>
    <property type="molecule type" value="Genomic_DNA"/>
</dbReference>
<dbReference type="Proteomes" id="UP001485459">
    <property type="component" value="Chromosome"/>
</dbReference>
<dbReference type="RefSeq" id="WP_341838095.1">
    <property type="nucleotide sequence ID" value="NZ_CP149822.1"/>
</dbReference>
<accession>A0ABZ2YX63</accession>
<evidence type="ECO:0000313" key="3">
    <source>
        <dbReference type="EMBL" id="WZN43279.1"/>
    </source>
</evidence>
<comment type="similarity">
    <text evidence="1 2">Belongs to the outer membrane factor (OMF) (TC 1.B.17) family.</text>
</comment>
<dbReference type="Gene3D" id="2.20.200.10">
    <property type="entry name" value="Outer membrane efflux proteins (OEP)"/>
    <property type="match status" value="1"/>
</dbReference>
<protein>
    <submittedName>
        <fullName evidence="3">TolC family protein</fullName>
    </submittedName>
</protein>
<reference evidence="4" key="1">
    <citation type="submission" date="2024-03" db="EMBL/GenBank/DDBJ databases">
        <title>Chitinophaga horti sp. nov., isolated from garden soil.</title>
        <authorList>
            <person name="Lee D.S."/>
            <person name="Han D.M."/>
            <person name="Baek J.H."/>
            <person name="Choi D.G."/>
            <person name="Jeon J.H."/>
            <person name="Jeon C.O."/>
        </authorList>
    </citation>
    <scope>NUCLEOTIDE SEQUENCE [LARGE SCALE GENOMIC DNA]</scope>
    <source>
        <strain evidence="4">GPA1</strain>
    </source>
</reference>
<sequence>MFKRRYFTYILLGATSLTYTACKIPALTGREADKNVPAAFNGTPGASTAPVAWKDFFADADLTSLIDTALQRNQELNIVLQEIEISRNEVRARKGEYLPSVGLRVGAGAEKVGRYTSQGANDANTDIKEGKEMPEPLGDFLVGAFASWEADIWHKLRNAKNAAAARYLATVEGRNFVVTNLIAEIAASYYELLALDKQLEIVDQNIAIQTNALEVVKLQKEATRVTELAVRKFEAEVLRTQSLRFDILQRITETENKINFLAGRYPRPVRRNDQLFGSAAAKIAVGIPADLLANRPDIRQAELNLAAAKLDVKSARAQFYPSLGITAGVGFRAFNPSYLVKTPESLLYSLAGDLAAPLVNRNAIKAAYYNANAKQIQSVYEYERTILNAYVEVVNQLSKIGNLDKRSALQVKQVDALTQSIDISSSLFASARADYMEVLLTQRDALESKFELIETQLQQMQALVGVYRALGGGWK</sequence>
<evidence type="ECO:0000313" key="4">
    <source>
        <dbReference type="Proteomes" id="UP001485459"/>
    </source>
</evidence>
<organism evidence="3 4">
    <name type="scientific">Chitinophaga pollutisoli</name>
    <dbReference type="NCBI Taxonomy" id="3133966"/>
    <lineage>
        <taxon>Bacteria</taxon>
        <taxon>Pseudomonadati</taxon>
        <taxon>Bacteroidota</taxon>
        <taxon>Chitinophagia</taxon>
        <taxon>Chitinophagales</taxon>
        <taxon>Chitinophagaceae</taxon>
        <taxon>Chitinophaga</taxon>
    </lineage>
</organism>
<dbReference type="Gene3D" id="1.20.1600.10">
    <property type="entry name" value="Outer membrane efflux proteins (OEP)"/>
    <property type="match status" value="1"/>
</dbReference>
<keyword evidence="2" id="KW-0449">Lipoprotein</keyword>
<dbReference type="InterPro" id="IPR010131">
    <property type="entry name" value="MdtP/NodT-like"/>
</dbReference>
<keyword evidence="4" id="KW-1185">Reference proteome</keyword>
<proteinExistence type="inferred from homology"/>
<keyword evidence="2" id="KW-1134">Transmembrane beta strand</keyword>
<dbReference type="SUPFAM" id="SSF56954">
    <property type="entry name" value="Outer membrane efflux proteins (OEP)"/>
    <property type="match status" value="1"/>
</dbReference>
<name>A0ABZ2YX63_9BACT</name>
<keyword evidence="2" id="KW-0564">Palmitate</keyword>
<dbReference type="Pfam" id="PF02321">
    <property type="entry name" value="OEP"/>
    <property type="match status" value="2"/>
</dbReference>
<gene>
    <name evidence="3" type="ORF">WJU16_09575</name>
</gene>
<dbReference type="InterPro" id="IPR003423">
    <property type="entry name" value="OMP_efflux"/>
</dbReference>
<evidence type="ECO:0000256" key="2">
    <source>
        <dbReference type="RuleBase" id="RU362097"/>
    </source>
</evidence>
<keyword evidence="2" id="KW-0472">Membrane</keyword>
<dbReference type="PANTHER" id="PTHR30203">
    <property type="entry name" value="OUTER MEMBRANE CATION EFFLUX PROTEIN"/>
    <property type="match status" value="1"/>
</dbReference>
<comment type="subcellular location">
    <subcellularLocation>
        <location evidence="2">Cell membrane</location>
        <topology evidence="2">Lipid-anchor</topology>
    </subcellularLocation>
</comment>
<evidence type="ECO:0000256" key="1">
    <source>
        <dbReference type="ARBA" id="ARBA00007613"/>
    </source>
</evidence>
<keyword evidence="2" id="KW-0812">Transmembrane</keyword>
<dbReference type="PANTHER" id="PTHR30203:SF30">
    <property type="entry name" value="OUTER MEMBRANE PROTEIN-RELATED"/>
    <property type="match status" value="1"/>
</dbReference>